<dbReference type="SUPFAM" id="SSF144232">
    <property type="entry name" value="HIT/MYND zinc finger-like"/>
    <property type="match status" value="1"/>
</dbReference>
<dbReference type="PROSITE" id="PS01360">
    <property type="entry name" value="ZF_MYND_1"/>
    <property type="match status" value="1"/>
</dbReference>
<feature type="region of interest" description="Disordered" evidence="6">
    <location>
        <begin position="1"/>
        <end position="28"/>
    </location>
</feature>
<dbReference type="PANTHER" id="PTHR46379:SF1">
    <property type="entry name" value="ZINC FINGER MYND DOMAIN-CONTAINING PROTEIN 11"/>
    <property type="match status" value="1"/>
</dbReference>
<accession>A0A1I8AJM4</accession>
<keyword evidence="8" id="KW-1185">Reference proteome</keyword>
<evidence type="ECO:0000256" key="5">
    <source>
        <dbReference type="SAM" id="Coils"/>
    </source>
</evidence>
<keyword evidence="3" id="KW-0862">Zinc</keyword>
<dbReference type="WBParaSite" id="L893_g6478.t1">
    <property type="protein sequence ID" value="L893_g6478.t1"/>
    <property type="gene ID" value="L893_g6478"/>
</dbReference>
<feature type="coiled-coil region" evidence="5">
    <location>
        <begin position="60"/>
        <end position="121"/>
    </location>
</feature>
<evidence type="ECO:0000256" key="6">
    <source>
        <dbReference type="SAM" id="MobiDB-lite"/>
    </source>
</evidence>
<dbReference type="InterPro" id="IPR047269">
    <property type="entry name" value="ZMY11"/>
</dbReference>
<feature type="compositionally biased region" description="Basic and acidic residues" evidence="6">
    <location>
        <begin position="9"/>
        <end position="27"/>
    </location>
</feature>
<feature type="domain" description="MYND-type" evidence="7">
    <location>
        <begin position="128"/>
        <end position="162"/>
    </location>
</feature>
<name>A0A1I8AJM4_9BILA</name>
<dbReference type="GO" id="GO:0009966">
    <property type="term" value="P:regulation of signal transduction"/>
    <property type="evidence" value="ECO:0007669"/>
    <property type="project" value="TreeGrafter"/>
</dbReference>
<dbReference type="AlphaFoldDB" id="A0A1I8AJM4"/>
<dbReference type="GO" id="GO:0008270">
    <property type="term" value="F:zinc ion binding"/>
    <property type="evidence" value="ECO:0007669"/>
    <property type="project" value="UniProtKB-KW"/>
</dbReference>
<organism evidence="8 9">
    <name type="scientific">Steinernema glaseri</name>
    <dbReference type="NCBI Taxonomy" id="37863"/>
    <lineage>
        <taxon>Eukaryota</taxon>
        <taxon>Metazoa</taxon>
        <taxon>Ecdysozoa</taxon>
        <taxon>Nematoda</taxon>
        <taxon>Chromadorea</taxon>
        <taxon>Rhabditida</taxon>
        <taxon>Tylenchina</taxon>
        <taxon>Panagrolaimomorpha</taxon>
        <taxon>Strongyloidoidea</taxon>
        <taxon>Steinernematidae</taxon>
        <taxon>Steinernema</taxon>
    </lineage>
</organism>
<evidence type="ECO:0000256" key="3">
    <source>
        <dbReference type="ARBA" id="ARBA00022833"/>
    </source>
</evidence>
<dbReference type="Proteomes" id="UP000095287">
    <property type="component" value="Unplaced"/>
</dbReference>
<evidence type="ECO:0000256" key="4">
    <source>
        <dbReference type="PROSITE-ProRule" id="PRU00134"/>
    </source>
</evidence>
<keyword evidence="5" id="KW-0175">Coiled coil</keyword>
<dbReference type="GO" id="GO:0034243">
    <property type="term" value="P:regulation of transcription elongation by RNA polymerase II"/>
    <property type="evidence" value="ECO:0007669"/>
    <property type="project" value="InterPro"/>
</dbReference>
<protein>
    <submittedName>
        <fullName evidence="9">MYND-type domain-containing protein</fullName>
    </submittedName>
</protein>
<evidence type="ECO:0000313" key="8">
    <source>
        <dbReference type="Proteomes" id="UP000095287"/>
    </source>
</evidence>
<dbReference type="Pfam" id="PF24324">
    <property type="entry name" value="MYND_ZMYND11_ZMYD8"/>
    <property type="match status" value="1"/>
</dbReference>
<evidence type="ECO:0000259" key="7">
    <source>
        <dbReference type="PROSITE" id="PS50865"/>
    </source>
</evidence>
<keyword evidence="2 4" id="KW-0863">Zinc-finger</keyword>
<dbReference type="InterPro" id="IPR057053">
    <property type="entry name" value="MYND_ZMYND11_ZMYD8"/>
</dbReference>
<dbReference type="GO" id="GO:0003714">
    <property type="term" value="F:transcription corepressor activity"/>
    <property type="evidence" value="ECO:0007669"/>
    <property type="project" value="InterPro"/>
</dbReference>
<proteinExistence type="predicted"/>
<evidence type="ECO:0000313" key="9">
    <source>
        <dbReference type="WBParaSite" id="L893_g6478.t1"/>
    </source>
</evidence>
<reference evidence="9" key="1">
    <citation type="submission" date="2016-11" db="UniProtKB">
        <authorList>
            <consortium name="WormBaseParasite"/>
        </authorList>
    </citation>
    <scope>IDENTIFICATION</scope>
</reference>
<dbReference type="GO" id="GO:0005634">
    <property type="term" value="C:nucleus"/>
    <property type="evidence" value="ECO:0007669"/>
    <property type="project" value="TreeGrafter"/>
</dbReference>
<evidence type="ECO:0000256" key="2">
    <source>
        <dbReference type="ARBA" id="ARBA00022771"/>
    </source>
</evidence>
<dbReference type="InterPro" id="IPR002893">
    <property type="entry name" value="Znf_MYND"/>
</dbReference>
<keyword evidence="1" id="KW-0479">Metal-binding</keyword>
<evidence type="ECO:0000256" key="1">
    <source>
        <dbReference type="ARBA" id="ARBA00022723"/>
    </source>
</evidence>
<dbReference type="PANTHER" id="PTHR46379">
    <property type="entry name" value="ZINC FINGER MYND DOMAIN-CONTAINING"/>
    <property type="match status" value="1"/>
</dbReference>
<sequence>MFSGQIPDEEGHYPDSAQRGDSKHEVGDEVPLVLEESRAIVSLQKEWLQHYDQNRMTSLMNAASQLFEQFKQELHDEERRLREELEKDLEQKTITTHEFYRQQVEEHLAEQQTKYDDIIAEAKKYQWCCHCGKQACLSCCYNCSYCSPDCQTKNWPVHRYYCRRQKKPEGPQ</sequence>
<dbReference type="PROSITE" id="PS50865">
    <property type="entry name" value="ZF_MYND_2"/>
    <property type="match status" value="1"/>
</dbReference>